<organism evidence="2 3">
    <name type="scientific">Pseudolycoriella hygida</name>
    <dbReference type="NCBI Taxonomy" id="35572"/>
    <lineage>
        <taxon>Eukaryota</taxon>
        <taxon>Metazoa</taxon>
        <taxon>Ecdysozoa</taxon>
        <taxon>Arthropoda</taxon>
        <taxon>Hexapoda</taxon>
        <taxon>Insecta</taxon>
        <taxon>Pterygota</taxon>
        <taxon>Neoptera</taxon>
        <taxon>Endopterygota</taxon>
        <taxon>Diptera</taxon>
        <taxon>Nematocera</taxon>
        <taxon>Sciaroidea</taxon>
        <taxon>Sciaridae</taxon>
        <taxon>Pseudolycoriella</taxon>
    </lineage>
</organism>
<gene>
    <name evidence="2" type="ORF">Bhyg_14311</name>
</gene>
<sequence>MDNLTAASTSTSASPRRRARLQRSERLHSESSTPYSSWEALIRDSFGQIAWPIKITSWELVTDTDTVPTRWQQAEVES</sequence>
<feature type="compositionally biased region" description="Low complexity" evidence="1">
    <location>
        <begin position="1"/>
        <end position="14"/>
    </location>
</feature>
<dbReference type="EMBL" id="WJQU01000004">
    <property type="protein sequence ID" value="KAJ6635725.1"/>
    <property type="molecule type" value="Genomic_DNA"/>
</dbReference>
<evidence type="ECO:0000313" key="3">
    <source>
        <dbReference type="Proteomes" id="UP001151699"/>
    </source>
</evidence>
<reference evidence="2" key="1">
    <citation type="submission" date="2022-07" db="EMBL/GenBank/DDBJ databases">
        <authorList>
            <person name="Trinca V."/>
            <person name="Uliana J.V.C."/>
            <person name="Torres T.T."/>
            <person name="Ward R.J."/>
            <person name="Monesi N."/>
        </authorList>
    </citation>
    <scope>NUCLEOTIDE SEQUENCE</scope>
    <source>
        <strain evidence="2">HSMRA1968</strain>
        <tissue evidence="2">Whole embryos</tissue>
    </source>
</reference>
<dbReference type="OrthoDB" id="8058310at2759"/>
<feature type="region of interest" description="Disordered" evidence="1">
    <location>
        <begin position="1"/>
        <end position="34"/>
    </location>
</feature>
<comment type="caution">
    <text evidence="2">The sequence shown here is derived from an EMBL/GenBank/DDBJ whole genome shotgun (WGS) entry which is preliminary data.</text>
</comment>
<protein>
    <submittedName>
        <fullName evidence="2">Uncharacterized protein</fullName>
    </submittedName>
</protein>
<keyword evidence="3" id="KW-1185">Reference proteome</keyword>
<evidence type="ECO:0000256" key="1">
    <source>
        <dbReference type="SAM" id="MobiDB-lite"/>
    </source>
</evidence>
<dbReference type="AlphaFoldDB" id="A0A9Q0RVI9"/>
<evidence type="ECO:0000313" key="2">
    <source>
        <dbReference type="EMBL" id="KAJ6635725.1"/>
    </source>
</evidence>
<name>A0A9Q0RVI9_9DIPT</name>
<dbReference type="Proteomes" id="UP001151699">
    <property type="component" value="Chromosome C"/>
</dbReference>
<proteinExistence type="predicted"/>
<accession>A0A9Q0RVI9</accession>